<dbReference type="InterPro" id="IPR005011">
    <property type="entry name" value="SNU66/SART1"/>
</dbReference>
<dbReference type="Pfam" id="PF03343">
    <property type="entry name" value="SART-1"/>
    <property type="match status" value="1"/>
</dbReference>
<dbReference type="PANTHER" id="PTHR14152:SF5">
    <property type="entry name" value="U4_U6.U5 TRI-SNRNP-ASSOCIATED PROTEIN 1"/>
    <property type="match status" value="1"/>
</dbReference>
<evidence type="ECO:0000313" key="6">
    <source>
        <dbReference type="Proteomes" id="UP001201980"/>
    </source>
</evidence>
<comment type="similarity">
    <text evidence="2">Belongs to the SNU66/SART1 family.</text>
</comment>
<feature type="compositionally biased region" description="Basic and acidic residues" evidence="4">
    <location>
        <begin position="401"/>
        <end position="415"/>
    </location>
</feature>
<dbReference type="AlphaFoldDB" id="A0AAD5WQB9"/>
<dbReference type="Proteomes" id="UP001201980">
    <property type="component" value="Unassembled WGS sequence"/>
</dbReference>
<feature type="region of interest" description="Disordered" evidence="4">
    <location>
        <begin position="590"/>
        <end position="648"/>
    </location>
</feature>
<feature type="compositionally biased region" description="Basic and acidic residues" evidence="4">
    <location>
        <begin position="362"/>
        <end position="372"/>
    </location>
</feature>
<feature type="compositionally biased region" description="Basic and acidic residues" evidence="4">
    <location>
        <begin position="513"/>
        <end position="550"/>
    </location>
</feature>
<feature type="region of interest" description="Disordered" evidence="4">
    <location>
        <begin position="513"/>
        <end position="552"/>
    </location>
</feature>
<keyword evidence="6" id="KW-1185">Reference proteome</keyword>
<gene>
    <name evidence="5" type="ORF">MKZ38_006382</name>
</gene>
<evidence type="ECO:0000256" key="4">
    <source>
        <dbReference type="SAM" id="MobiDB-lite"/>
    </source>
</evidence>
<dbReference type="GO" id="GO:0046540">
    <property type="term" value="C:U4/U6 x U5 tri-snRNP complex"/>
    <property type="evidence" value="ECO:0007669"/>
    <property type="project" value="TreeGrafter"/>
</dbReference>
<feature type="compositionally biased region" description="Basic and acidic residues" evidence="4">
    <location>
        <begin position="431"/>
        <end position="448"/>
    </location>
</feature>
<comment type="subcellular location">
    <subcellularLocation>
        <location evidence="1">Nucleus</location>
    </subcellularLocation>
</comment>
<evidence type="ECO:0000256" key="1">
    <source>
        <dbReference type="ARBA" id="ARBA00004123"/>
    </source>
</evidence>
<dbReference type="GO" id="GO:0000481">
    <property type="term" value="P:maturation of 5S rRNA"/>
    <property type="evidence" value="ECO:0007669"/>
    <property type="project" value="TreeGrafter"/>
</dbReference>
<feature type="compositionally biased region" description="Basic and acidic residues" evidence="4">
    <location>
        <begin position="62"/>
        <end position="97"/>
    </location>
</feature>
<dbReference type="PANTHER" id="PTHR14152">
    <property type="entry name" value="SQUAMOUS CELL CARCINOMA ANTIGEN RECOGNISED BY CYTOTOXIC T LYMPHOCYTES"/>
    <property type="match status" value="1"/>
</dbReference>
<keyword evidence="3" id="KW-0539">Nucleus</keyword>
<evidence type="ECO:0000256" key="3">
    <source>
        <dbReference type="ARBA" id="ARBA00023242"/>
    </source>
</evidence>
<feature type="region of interest" description="Disordered" evidence="4">
    <location>
        <begin position="273"/>
        <end position="458"/>
    </location>
</feature>
<dbReference type="EMBL" id="JAKWBI020000396">
    <property type="protein sequence ID" value="KAJ2895532.1"/>
    <property type="molecule type" value="Genomic_DNA"/>
</dbReference>
<organism evidence="5 6">
    <name type="scientific">Zalerion maritima</name>
    <dbReference type="NCBI Taxonomy" id="339359"/>
    <lineage>
        <taxon>Eukaryota</taxon>
        <taxon>Fungi</taxon>
        <taxon>Dikarya</taxon>
        <taxon>Ascomycota</taxon>
        <taxon>Pezizomycotina</taxon>
        <taxon>Sordariomycetes</taxon>
        <taxon>Lulworthiomycetidae</taxon>
        <taxon>Lulworthiales</taxon>
        <taxon>Lulworthiaceae</taxon>
        <taxon>Zalerion</taxon>
    </lineage>
</organism>
<reference evidence="5" key="1">
    <citation type="submission" date="2022-07" db="EMBL/GenBank/DDBJ databases">
        <title>Draft genome sequence of Zalerion maritima ATCC 34329, a (micro)plastics degrading marine fungus.</title>
        <authorList>
            <person name="Paco A."/>
            <person name="Goncalves M.F.M."/>
            <person name="Rocha-Santos T.A.P."/>
            <person name="Alves A."/>
        </authorList>
    </citation>
    <scope>NUCLEOTIDE SEQUENCE</scope>
    <source>
        <strain evidence="5">ATCC 34329</strain>
    </source>
</reference>
<sequence length="648" mass="73011">MDAAAIEEANRMRATLGLKPLPVPGQAPKEDVAAAAASSDEDAPSTLESRQAKAYENYQKQQDAEAAKKRREERAAAVKKARDTAKRFAHLEGKGFGDEDEDDVGAKAWLMGQKKRQKKVQKSIKTEEELAAAKAKAAAERRYGSKDLAGIKVSHDISSFLEGDEQVLTLKDTTIQENEDEGDELEAATVRERERLTEKLDLKKKKTAYNPYDVYEEGGDASILGHYDEEIKGKKKKLFTLDNEGTMPEIGDILARPVAKKRTQAVDIDDVMELAPTSENVGVKVKKPKTKKPKKTRQKPADEGDMLFPTEAQLPVEEEMDIDSGAGSRKKRKATDDIVDDEDLQAALATQRRNALKKTKKTRPEDIARQLRENSAAGEKEEEPQGGLVIDDISEFVTGLKKPEDEERKTTKPRTETNQSMTTMDLDSDDERPIVKRAASAEENHRETSAPPDVSAIGIEEEKTVSQGMGAALSLLKERGLFKEARAGETNQNFRQHQIFLAEKQRRLDEFEEEARRQRERDRASGKLDRMSQREREEYARRQNENRDQATSRIMNELFRQNYKPQVELKYTDEYGRRLNEKEAFKHLSHQFHGKGSGKGKTDKLLKKIEDEKRRESQSMLDASQNVGMSSAAAQQLKKRKEAGVRLA</sequence>
<accession>A0AAD5WQB9</accession>
<evidence type="ECO:0008006" key="7">
    <source>
        <dbReference type="Google" id="ProtNLM"/>
    </source>
</evidence>
<feature type="compositionally biased region" description="Basic residues" evidence="4">
    <location>
        <begin position="284"/>
        <end position="298"/>
    </location>
</feature>
<proteinExistence type="inferred from homology"/>
<feature type="compositionally biased region" description="Basic and acidic residues" evidence="4">
    <location>
        <begin position="600"/>
        <end position="617"/>
    </location>
</feature>
<dbReference type="GO" id="GO:0045292">
    <property type="term" value="P:mRNA cis splicing, via spliceosome"/>
    <property type="evidence" value="ECO:0007669"/>
    <property type="project" value="TreeGrafter"/>
</dbReference>
<feature type="region of interest" description="Disordered" evidence="4">
    <location>
        <begin position="17"/>
        <end position="102"/>
    </location>
</feature>
<evidence type="ECO:0000256" key="2">
    <source>
        <dbReference type="ARBA" id="ARBA00006076"/>
    </source>
</evidence>
<name>A0AAD5WQB9_9PEZI</name>
<feature type="compositionally biased region" description="Polar residues" evidence="4">
    <location>
        <begin position="618"/>
        <end position="634"/>
    </location>
</feature>
<evidence type="ECO:0000313" key="5">
    <source>
        <dbReference type="EMBL" id="KAJ2895532.1"/>
    </source>
</evidence>
<comment type="caution">
    <text evidence="5">The sequence shown here is derived from an EMBL/GenBank/DDBJ whole genome shotgun (WGS) entry which is preliminary data.</text>
</comment>
<protein>
    <recommendedName>
        <fullName evidence="7">SART-1 protein</fullName>
    </recommendedName>
</protein>